<feature type="compositionally biased region" description="Basic and acidic residues" evidence="2">
    <location>
        <begin position="444"/>
        <end position="454"/>
    </location>
</feature>
<dbReference type="EMBL" id="LDAU01000165">
    <property type="protein sequence ID" value="KRX01771.1"/>
    <property type="molecule type" value="Genomic_DNA"/>
</dbReference>
<protein>
    <recommendedName>
        <fullName evidence="5">Lebercilin domain-containing protein</fullName>
    </recommendedName>
</protein>
<feature type="region of interest" description="Disordered" evidence="2">
    <location>
        <begin position="285"/>
        <end position="307"/>
    </location>
</feature>
<dbReference type="InParanoid" id="A0A0V0QI12"/>
<accession>A0A0V0QI12</accession>
<feature type="coiled-coil region" evidence="1">
    <location>
        <begin position="56"/>
        <end position="132"/>
    </location>
</feature>
<evidence type="ECO:0000313" key="3">
    <source>
        <dbReference type="EMBL" id="KRX01771.1"/>
    </source>
</evidence>
<gene>
    <name evidence="3" type="ORF">PPERSA_02299</name>
</gene>
<dbReference type="Proteomes" id="UP000054937">
    <property type="component" value="Unassembled WGS sequence"/>
</dbReference>
<evidence type="ECO:0000313" key="4">
    <source>
        <dbReference type="Proteomes" id="UP000054937"/>
    </source>
</evidence>
<dbReference type="OMA" id="QKSENCN"/>
<dbReference type="AlphaFoldDB" id="A0A0V0QI12"/>
<keyword evidence="1" id="KW-0175">Coiled coil</keyword>
<feature type="compositionally biased region" description="Low complexity" evidence="2">
    <location>
        <begin position="287"/>
        <end position="307"/>
    </location>
</feature>
<keyword evidence="4" id="KW-1185">Reference proteome</keyword>
<reference evidence="3 4" key="1">
    <citation type="journal article" date="2015" name="Sci. Rep.">
        <title>Genome of the facultative scuticociliatosis pathogen Pseudocohnilembus persalinus provides insight into its virulence through horizontal gene transfer.</title>
        <authorList>
            <person name="Xiong J."/>
            <person name="Wang G."/>
            <person name="Cheng J."/>
            <person name="Tian M."/>
            <person name="Pan X."/>
            <person name="Warren A."/>
            <person name="Jiang C."/>
            <person name="Yuan D."/>
            <person name="Miao W."/>
        </authorList>
    </citation>
    <scope>NUCLEOTIDE SEQUENCE [LARGE SCALE GENOMIC DNA]</scope>
    <source>
        <strain evidence="3">36N120E</strain>
    </source>
</reference>
<feature type="region of interest" description="Disordered" evidence="2">
    <location>
        <begin position="416"/>
        <end position="465"/>
    </location>
</feature>
<proteinExistence type="predicted"/>
<sequence>MNSQYLGTNWSGNKNQNQGNSLANSSIRYGSNVFLSVKQSPSKYKVMNSFDFQQSQQELNQKEEVLLNQIQQMKQLNQKLVGDNDFLKQKLDDTVKSSEKSGRQLTKQAIHVLTLEQENKQLIDKIKGLKRKEIYQEELIKKIESGDFDQEIYKVAQDNEMKKQHLKYLTYRDQDVKTNLEDLEIKLQNDLIGVKQKIKKLQEQNAILEHQDKTYKEISKKIDEERLRKEIESQKQAEKIQEELLQQQQLQQKSIKKQGSSYKTIGGKKNQNINSQNSFSKFYSASEIQQQQQQQQQMQQSQNEEQFKQQLYQQQENNSVEDPQKSENCNQSQNKNIKISELDQDQQTSMVNDSQFMNSQSNNQNSNNNIINSNYNIRVLGTGSRQTTQQDTTPMSQVNQDIYQQLNNQSNFGRYNQQQQQKQFKQEDNYEENEGNDQEQQQLQDKEQQKKEQQARMVPVTHIQL</sequence>
<name>A0A0V0QI12_PSEPJ</name>
<feature type="region of interest" description="Disordered" evidence="2">
    <location>
        <begin position="1"/>
        <end position="23"/>
    </location>
</feature>
<evidence type="ECO:0000256" key="1">
    <source>
        <dbReference type="SAM" id="Coils"/>
    </source>
</evidence>
<organism evidence="3 4">
    <name type="scientific">Pseudocohnilembus persalinus</name>
    <name type="common">Ciliate</name>
    <dbReference type="NCBI Taxonomy" id="266149"/>
    <lineage>
        <taxon>Eukaryota</taxon>
        <taxon>Sar</taxon>
        <taxon>Alveolata</taxon>
        <taxon>Ciliophora</taxon>
        <taxon>Intramacronucleata</taxon>
        <taxon>Oligohymenophorea</taxon>
        <taxon>Scuticociliatia</taxon>
        <taxon>Philasterida</taxon>
        <taxon>Pseudocohnilembidae</taxon>
        <taxon>Pseudocohnilembus</taxon>
    </lineage>
</organism>
<feature type="coiled-coil region" evidence="1">
    <location>
        <begin position="184"/>
        <end position="248"/>
    </location>
</feature>
<evidence type="ECO:0008006" key="5">
    <source>
        <dbReference type="Google" id="ProtNLM"/>
    </source>
</evidence>
<evidence type="ECO:0000256" key="2">
    <source>
        <dbReference type="SAM" id="MobiDB-lite"/>
    </source>
</evidence>
<comment type="caution">
    <text evidence="3">The sequence shown here is derived from an EMBL/GenBank/DDBJ whole genome shotgun (WGS) entry which is preliminary data.</text>
</comment>